<evidence type="ECO:0000256" key="4">
    <source>
        <dbReference type="ARBA" id="ARBA00025740"/>
    </source>
</evidence>
<reference evidence="7" key="1">
    <citation type="journal article" date="2018" name="Algal Res.">
        <title>Characterization of plant carbon substrate utilization by Auxenochlorella protothecoides.</title>
        <authorList>
            <person name="Vogler B.W."/>
            <person name="Starkenburg S.R."/>
            <person name="Sudasinghe N."/>
            <person name="Schambach J.Y."/>
            <person name="Rollin J.A."/>
            <person name="Pattathil S."/>
            <person name="Barry A.N."/>
        </authorList>
    </citation>
    <scope>NUCLEOTIDE SEQUENCE [LARGE SCALE GENOMIC DNA]</scope>
    <source>
        <strain evidence="7">UTEX 25</strain>
    </source>
</reference>
<dbReference type="Proteomes" id="UP000279271">
    <property type="component" value="Unassembled WGS sequence"/>
</dbReference>
<dbReference type="InterPro" id="IPR001680">
    <property type="entry name" value="WD40_rpt"/>
</dbReference>
<dbReference type="InterPro" id="IPR048720">
    <property type="entry name" value="PROPPIN"/>
</dbReference>
<dbReference type="AlphaFoldDB" id="A0A3M7L3N0"/>
<dbReference type="SUPFAM" id="SSF51161">
    <property type="entry name" value="Trimeric LpxA-like enzymes"/>
    <property type="match status" value="1"/>
</dbReference>
<dbReference type="InterPro" id="IPR047324">
    <property type="entry name" value="LbH_gamma_CA-like"/>
</dbReference>
<comment type="caution">
    <text evidence="6">The sequence shown here is derived from an EMBL/GenBank/DDBJ whole genome shotgun (WGS) entry which is preliminary data.</text>
</comment>
<comment type="similarity">
    <text evidence="4">Belongs to the WD repeat PROPPIN family.</text>
</comment>
<dbReference type="Gene3D" id="2.130.10.10">
    <property type="entry name" value="YVTN repeat-like/Quinoprotein amine dehydrogenase"/>
    <property type="match status" value="1"/>
</dbReference>
<sequence length="624" mass="65118">MSSLHCAQRGSGVLNVAFNQDNTCVAVADMSGLRVFSLEQHKRAFRLDIGAIGLAQMLFCTSLLAYVGAGEQPTLSPRKLTLYNTHSNAAIQSLSFPSSVLGVHLNRKRLAVVLERRVLLYVLETLELLRTIDTAPNPEGVAALTTCHEPTCQLAVPAGGEPGAVRVYDAASGSGSVLGELRAHRSPLAVLAWSDTGSLLASASQKGTVVRVHAPASPDTVHSFRRGSTPARISGLAFAPSPVQPALLCVASDHGTVHLFRITPQLERKSSTAAAAAVISSVLPATIARAVEPTRCLTTIRLPGRPAASVCSLTTVDGGDEGSGPADNDWLTLAVATSSGILYSYKLEGVAEGNVKSFLEGECTVGPARLAHAHPTVVRAASRPVAAMVAKAGSSLGYVVYRLGFALRETGQALDRVGSRLQGSYAFREELNRARPLQNLFNLKPSLGTDAFVAPNASVIGDVTLGPRSSVFYGSVLRADSGSIKVGAGTNIQDGSLIRTAPQSIDEHAADTTIGANVTIGHQVSMHGVTLEDEVLVGMGAVLSHGTVVRKGAMVAAGAVVPPGTEIPAGQIWGGNPARFLRDLKDNESSFLAESAEHYVNVAKNHIKENSGSLENVARARGLA</sequence>
<evidence type="ECO:0000313" key="7">
    <source>
        <dbReference type="Proteomes" id="UP000279271"/>
    </source>
</evidence>
<protein>
    <submittedName>
        <fullName evidence="6">Uncharacterized protein</fullName>
    </submittedName>
</protein>
<dbReference type="SMART" id="SM00320">
    <property type="entry name" value="WD40"/>
    <property type="match status" value="3"/>
</dbReference>
<keyword evidence="2" id="KW-0853">WD repeat</keyword>
<dbReference type="Pfam" id="PF21032">
    <property type="entry name" value="PROPPIN"/>
    <property type="match status" value="1"/>
</dbReference>
<evidence type="ECO:0000256" key="2">
    <source>
        <dbReference type="ARBA" id="ARBA00022574"/>
    </source>
</evidence>
<keyword evidence="3" id="KW-0677">Repeat</keyword>
<evidence type="ECO:0000256" key="5">
    <source>
        <dbReference type="ARBA" id="ARBA00034694"/>
    </source>
</evidence>
<dbReference type="Gene3D" id="2.160.10.10">
    <property type="entry name" value="Hexapeptide repeat proteins"/>
    <property type="match status" value="1"/>
</dbReference>
<evidence type="ECO:0000256" key="3">
    <source>
        <dbReference type="ARBA" id="ARBA00022737"/>
    </source>
</evidence>
<evidence type="ECO:0000313" key="6">
    <source>
        <dbReference type="EMBL" id="RMZ56714.1"/>
    </source>
</evidence>
<organism evidence="6 7">
    <name type="scientific">Auxenochlorella protothecoides</name>
    <name type="common">Green microalga</name>
    <name type="synonym">Chlorella protothecoides</name>
    <dbReference type="NCBI Taxonomy" id="3075"/>
    <lineage>
        <taxon>Eukaryota</taxon>
        <taxon>Viridiplantae</taxon>
        <taxon>Chlorophyta</taxon>
        <taxon>core chlorophytes</taxon>
        <taxon>Trebouxiophyceae</taxon>
        <taxon>Chlorellales</taxon>
        <taxon>Chlorellaceae</taxon>
        <taxon>Auxenochlorella</taxon>
    </lineage>
</organism>
<dbReference type="InterPro" id="IPR015943">
    <property type="entry name" value="WD40/YVTN_repeat-like_dom_sf"/>
</dbReference>
<dbReference type="InterPro" id="IPR036322">
    <property type="entry name" value="WD40_repeat_dom_sf"/>
</dbReference>
<dbReference type="GO" id="GO:0034045">
    <property type="term" value="C:phagophore assembly site membrane"/>
    <property type="evidence" value="ECO:0007669"/>
    <property type="project" value="UniProtKB-SubCell"/>
</dbReference>
<comment type="subcellular location">
    <subcellularLocation>
        <location evidence="5">Mitochondrion membrane</location>
        <topology evidence="5">Peripheral membrane protein</topology>
        <orientation evidence="5">Matrix side</orientation>
    </subcellularLocation>
    <subcellularLocation>
        <location evidence="1">Preautophagosomal structure membrane</location>
        <topology evidence="1">Peripheral membrane protein</topology>
    </subcellularLocation>
</comment>
<name>A0A3M7L3N0_AUXPR</name>
<dbReference type="InterPro" id="IPR011004">
    <property type="entry name" value="Trimer_LpxA-like_sf"/>
</dbReference>
<proteinExistence type="inferred from homology"/>
<dbReference type="PANTHER" id="PTHR11227">
    <property type="entry name" value="WD-REPEAT PROTEIN INTERACTING WITH PHOSPHOINOSIDES WIPI -RELATED"/>
    <property type="match status" value="1"/>
</dbReference>
<accession>A0A3M7L3N0</accession>
<gene>
    <name evidence="6" type="ORF">APUTEX25_002803</name>
</gene>
<dbReference type="EMBL" id="QOKY01000135">
    <property type="protein sequence ID" value="RMZ56714.1"/>
    <property type="molecule type" value="Genomic_DNA"/>
</dbReference>
<dbReference type="GO" id="GO:0031966">
    <property type="term" value="C:mitochondrial membrane"/>
    <property type="evidence" value="ECO:0007669"/>
    <property type="project" value="UniProtKB-SubCell"/>
</dbReference>
<evidence type="ECO:0000256" key="1">
    <source>
        <dbReference type="ARBA" id="ARBA00004623"/>
    </source>
</evidence>
<dbReference type="CDD" id="cd04645">
    <property type="entry name" value="LbH_gamma_CA_like"/>
    <property type="match status" value="1"/>
</dbReference>
<dbReference type="SUPFAM" id="SSF50978">
    <property type="entry name" value="WD40 repeat-like"/>
    <property type="match status" value="1"/>
</dbReference>